<dbReference type="InterPro" id="IPR026533">
    <property type="entry name" value="NTPase/PRRC1"/>
</dbReference>
<dbReference type="OrthoDB" id="164951at2"/>
<comment type="catalytic activity">
    <reaction evidence="10">
        <text>ITP + H2O = IDP + phosphate + H(+)</text>
        <dbReference type="Rhea" id="RHEA:28330"/>
        <dbReference type="ChEBI" id="CHEBI:15377"/>
        <dbReference type="ChEBI" id="CHEBI:15378"/>
        <dbReference type="ChEBI" id="CHEBI:43474"/>
        <dbReference type="ChEBI" id="CHEBI:58280"/>
        <dbReference type="ChEBI" id="CHEBI:61402"/>
        <dbReference type="EC" id="3.6.1.73"/>
    </reaction>
</comment>
<evidence type="ECO:0000313" key="13">
    <source>
        <dbReference type="EMBL" id="KAB8138327.1"/>
    </source>
</evidence>
<gene>
    <name evidence="13" type="ORF">F9U64_05405</name>
</gene>
<dbReference type="NCBIfam" id="NF002850">
    <property type="entry name" value="PRK03114.1"/>
    <property type="match status" value="1"/>
</dbReference>
<dbReference type="PANTHER" id="PTHR34699">
    <property type="match status" value="1"/>
</dbReference>
<dbReference type="GO" id="GO:0000166">
    <property type="term" value="F:nucleotide binding"/>
    <property type="evidence" value="ECO:0007669"/>
    <property type="project" value="UniProtKB-KW"/>
</dbReference>
<evidence type="ECO:0000256" key="7">
    <source>
        <dbReference type="ARBA" id="ARBA00023080"/>
    </source>
</evidence>
<keyword evidence="4" id="KW-0547">Nucleotide-binding</keyword>
<proteinExistence type="predicted"/>
<evidence type="ECO:0000256" key="5">
    <source>
        <dbReference type="ARBA" id="ARBA00022801"/>
    </source>
</evidence>
<evidence type="ECO:0000256" key="9">
    <source>
        <dbReference type="ARBA" id="ARBA00038901"/>
    </source>
</evidence>
<dbReference type="Proteomes" id="UP000480246">
    <property type="component" value="Unassembled WGS sequence"/>
</dbReference>
<protein>
    <recommendedName>
        <fullName evidence="9">inosine/xanthosine triphosphatase</fullName>
        <ecNumber evidence="9">3.6.1.73</ecNumber>
    </recommendedName>
</protein>
<keyword evidence="7" id="KW-0546">Nucleotide metabolism</keyword>
<dbReference type="Pfam" id="PF01931">
    <property type="entry name" value="NTPase_I-T"/>
    <property type="match status" value="1"/>
</dbReference>
<comment type="catalytic activity">
    <reaction evidence="11">
        <text>XTP + H2O = XDP + phosphate + H(+)</text>
        <dbReference type="Rhea" id="RHEA:28406"/>
        <dbReference type="ChEBI" id="CHEBI:15377"/>
        <dbReference type="ChEBI" id="CHEBI:15378"/>
        <dbReference type="ChEBI" id="CHEBI:43474"/>
        <dbReference type="ChEBI" id="CHEBI:59884"/>
        <dbReference type="ChEBI" id="CHEBI:61314"/>
        <dbReference type="EC" id="3.6.1.73"/>
    </reaction>
</comment>
<keyword evidence="6" id="KW-0460">Magnesium</keyword>
<comment type="cofactor">
    <cofactor evidence="2">
        <name>Mg(2+)</name>
        <dbReference type="ChEBI" id="CHEBI:18420"/>
    </cofactor>
</comment>
<keyword evidence="14" id="KW-1185">Reference proteome</keyword>
<evidence type="ECO:0000256" key="1">
    <source>
        <dbReference type="ARBA" id="ARBA00001936"/>
    </source>
</evidence>
<evidence type="ECO:0000259" key="12">
    <source>
        <dbReference type="Pfam" id="PF01931"/>
    </source>
</evidence>
<dbReference type="AlphaFoldDB" id="A0A7C8GVP4"/>
<name>A0A7C8GVP4_9BACI</name>
<dbReference type="GO" id="GO:0046872">
    <property type="term" value="F:metal ion binding"/>
    <property type="evidence" value="ECO:0007669"/>
    <property type="project" value="UniProtKB-KW"/>
</dbReference>
<keyword evidence="3" id="KW-0479">Metal-binding</keyword>
<evidence type="ECO:0000256" key="10">
    <source>
        <dbReference type="ARBA" id="ARBA00048174"/>
    </source>
</evidence>
<reference evidence="13 14" key="1">
    <citation type="submission" date="2019-10" db="EMBL/GenBank/DDBJ databases">
        <title>Gracilibacillus sp. nov. isolated from rice seeds.</title>
        <authorList>
            <person name="He S."/>
        </authorList>
    </citation>
    <scope>NUCLEOTIDE SEQUENCE [LARGE SCALE GENOMIC DNA]</scope>
    <source>
        <strain evidence="13 14">TD8</strain>
    </source>
</reference>
<dbReference type="InterPro" id="IPR050299">
    <property type="entry name" value="YjjX_NTPase"/>
</dbReference>
<evidence type="ECO:0000256" key="2">
    <source>
        <dbReference type="ARBA" id="ARBA00001946"/>
    </source>
</evidence>
<evidence type="ECO:0000256" key="8">
    <source>
        <dbReference type="ARBA" id="ARBA00023211"/>
    </source>
</evidence>
<keyword evidence="8" id="KW-0464">Manganese</keyword>
<evidence type="ECO:0000256" key="11">
    <source>
        <dbReference type="ARBA" id="ARBA00048781"/>
    </source>
</evidence>
<dbReference type="EMBL" id="WEID01000019">
    <property type="protein sequence ID" value="KAB8138327.1"/>
    <property type="molecule type" value="Genomic_DNA"/>
</dbReference>
<keyword evidence="5" id="KW-0378">Hydrolase</keyword>
<dbReference type="RefSeq" id="WP_153401992.1">
    <property type="nucleotide sequence ID" value="NZ_ML762426.1"/>
</dbReference>
<feature type="domain" description="Non-canonical purine NTP phosphatase/PRRC1" evidence="12">
    <location>
        <begin position="6"/>
        <end position="155"/>
    </location>
</feature>
<dbReference type="SUPFAM" id="SSF52972">
    <property type="entry name" value="ITPase-like"/>
    <property type="match status" value="1"/>
</dbReference>
<evidence type="ECO:0000313" key="14">
    <source>
        <dbReference type="Proteomes" id="UP000480246"/>
    </source>
</evidence>
<dbReference type="PANTHER" id="PTHR34699:SF2">
    <property type="entry name" value="NON-CANONICAL PURINE NTP PHOSPHATASE_PRRC1 DOMAIN-CONTAINING PROTEIN"/>
    <property type="match status" value="1"/>
</dbReference>
<dbReference type="GO" id="GO:0103023">
    <property type="term" value="F:ITPase activity"/>
    <property type="evidence" value="ECO:0007669"/>
    <property type="project" value="UniProtKB-EC"/>
</dbReference>
<dbReference type="GO" id="GO:0009117">
    <property type="term" value="P:nucleotide metabolic process"/>
    <property type="evidence" value="ECO:0007669"/>
    <property type="project" value="UniProtKB-KW"/>
</dbReference>
<accession>A0A7C8GVP4</accession>
<evidence type="ECO:0000256" key="6">
    <source>
        <dbReference type="ARBA" id="ARBA00022842"/>
    </source>
</evidence>
<comment type="caution">
    <text evidence="13">The sequence shown here is derived from an EMBL/GenBank/DDBJ whole genome shotgun (WGS) entry which is preliminary data.</text>
</comment>
<dbReference type="InterPro" id="IPR029001">
    <property type="entry name" value="ITPase-like_fam"/>
</dbReference>
<sequence length="179" mass="19609">MKVIIGSTNKAKRQAVQTVFGAEIVKSEPVPSNIKEQPMSDEETMEGAINRAQNCHVLHPDAVCIGLEGGVTYIRNQLYLCNWGALVSPGGRVYVASGARIPLPKTIEEKINDGIELGKIMQDLTNVANIRQHSGAIGILTNHWVSRETMFVHVVRLLKGQLESEMLGFNSCTAKENKV</sequence>
<evidence type="ECO:0000256" key="4">
    <source>
        <dbReference type="ARBA" id="ARBA00022741"/>
    </source>
</evidence>
<dbReference type="Gene3D" id="3.90.950.10">
    <property type="match status" value="1"/>
</dbReference>
<comment type="cofactor">
    <cofactor evidence="1">
        <name>Mn(2+)</name>
        <dbReference type="ChEBI" id="CHEBI:29035"/>
    </cofactor>
</comment>
<evidence type="ECO:0000256" key="3">
    <source>
        <dbReference type="ARBA" id="ARBA00022723"/>
    </source>
</evidence>
<organism evidence="13 14">
    <name type="scientific">Gracilibacillus oryzae</name>
    <dbReference type="NCBI Taxonomy" id="1672701"/>
    <lineage>
        <taxon>Bacteria</taxon>
        <taxon>Bacillati</taxon>
        <taxon>Bacillota</taxon>
        <taxon>Bacilli</taxon>
        <taxon>Bacillales</taxon>
        <taxon>Bacillaceae</taxon>
        <taxon>Gracilibacillus</taxon>
    </lineage>
</organism>
<dbReference type="EC" id="3.6.1.73" evidence="9"/>